<dbReference type="CDD" id="cd02213">
    <property type="entry name" value="cupin_PMI_typeII_C"/>
    <property type="match status" value="1"/>
</dbReference>
<dbReference type="GO" id="GO:0005976">
    <property type="term" value="P:polysaccharide metabolic process"/>
    <property type="evidence" value="ECO:0007669"/>
    <property type="project" value="InterPro"/>
</dbReference>
<gene>
    <name evidence="2" type="ORF">PlAlph_1290</name>
</gene>
<dbReference type="InterPro" id="IPR051161">
    <property type="entry name" value="Mannose-6P_isomerase_type2"/>
</dbReference>
<name>A0A6G8F216_9PROT</name>
<dbReference type="Gene3D" id="2.60.120.10">
    <property type="entry name" value="Jelly Rolls"/>
    <property type="match status" value="1"/>
</dbReference>
<dbReference type="GO" id="GO:0004475">
    <property type="term" value="F:mannose-1-phosphate guanylyltransferase (GTP) activity"/>
    <property type="evidence" value="ECO:0007669"/>
    <property type="project" value="TreeGrafter"/>
</dbReference>
<dbReference type="PANTHER" id="PTHR46390">
    <property type="entry name" value="MANNOSE-1-PHOSPHATE GUANYLYLTRANSFERASE"/>
    <property type="match status" value="1"/>
</dbReference>
<dbReference type="PANTHER" id="PTHR46390:SF1">
    <property type="entry name" value="MANNOSE-1-PHOSPHATE GUANYLYLTRANSFERASE"/>
    <property type="match status" value="1"/>
</dbReference>
<evidence type="ECO:0000313" key="2">
    <source>
        <dbReference type="EMBL" id="QIM10375.1"/>
    </source>
</evidence>
<dbReference type="InterPro" id="IPR014710">
    <property type="entry name" value="RmlC-like_jellyroll"/>
</dbReference>
<dbReference type="InterPro" id="IPR011051">
    <property type="entry name" value="RmlC_Cupin_sf"/>
</dbReference>
<proteinExistence type="predicted"/>
<dbReference type="SUPFAM" id="SSF51182">
    <property type="entry name" value="RmlC-like cupins"/>
    <property type="match status" value="1"/>
</dbReference>
<evidence type="ECO:0000259" key="1">
    <source>
        <dbReference type="Pfam" id="PF01050"/>
    </source>
</evidence>
<feature type="domain" description="Mannose-6-phosphate isomerase type II C-terminal" evidence="1">
    <location>
        <begin position="10"/>
        <end position="115"/>
    </location>
</feature>
<reference evidence="2" key="1">
    <citation type="journal article" date="2020" name="J. ISSAAS">
        <title>Lactobacilli and other gastrointestinal microbiota of Peromyscus leucopus, reservoir host for agents of Lyme disease and other zoonoses in North America.</title>
        <authorList>
            <person name="Milovic A."/>
            <person name="Bassam K."/>
            <person name="Shao H."/>
            <person name="Chatzistamou I."/>
            <person name="Tufts D.M."/>
            <person name="Diuk-Wasser M."/>
            <person name="Barbour A.G."/>
        </authorList>
    </citation>
    <scope>NUCLEOTIDE SEQUENCE</scope>
    <source>
        <strain evidence="2">LL90</strain>
    </source>
</reference>
<organism evidence="2">
    <name type="scientific">uncultured Alphaproteobacteria bacterium</name>
    <dbReference type="NCBI Taxonomy" id="91750"/>
    <lineage>
        <taxon>Bacteria</taxon>
        <taxon>Pseudomonadati</taxon>
        <taxon>Pseudomonadota</taxon>
        <taxon>Alphaproteobacteria</taxon>
        <taxon>environmental samples</taxon>
    </lineage>
</organism>
<protein>
    <recommendedName>
        <fullName evidence="1">Mannose-6-phosphate isomerase type II C-terminal domain-containing protein</fullName>
    </recommendedName>
</protein>
<dbReference type="EMBL" id="MN990728">
    <property type="protein sequence ID" value="QIM10375.1"/>
    <property type="molecule type" value="Genomic_DNA"/>
</dbReference>
<dbReference type="AlphaFoldDB" id="A0A6G8F216"/>
<dbReference type="Pfam" id="PF01050">
    <property type="entry name" value="MannoseP_isomer"/>
    <property type="match status" value="1"/>
</dbReference>
<dbReference type="InterPro" id="IPR001538">
    <property type="entry name" value="Man6P_isomerase-2_C"/>
</dbReference>
<accession>A0A6G8F216</accession>
<sequence length="120" mass="13824">MANNYRRGDKDTRPWGTWEVLDCGETFCVKRIKVTPGSKLSLQLHHHRAEHWIIVKGTAKVTLGDEILTKKTDEHIFIPVETKHRIANETNEDVEFIEVQAGDNLDENDIVRLEDVYGRA</sequence>
<dbReference type="GO" id="GO:0009298">
    <property type="term" value="P:GDP-mannose biosynthetic process"/>
    <property type="evidence" value="ECO:0007669"/>
    <property type="project" value="TreeGrafter"/>
</dbReference>